<sequence>MAAVATAGAVVAVTAGVALTWPRPDAPTPPPPAAAAPTPLNCVLTLPSEPADVELRVLNGGVPAARLQSTAVALRERGFSLRFTQTAADPETTTVLRYGPAAIGAAHLMRAELHGDVTMRFDPAHRDKAVDVILAPSFDRLATPTEINQNLVTAGEPTAPPQC</sequence>
<evidence type="ECO:0000313" key="3">
    <source>
        <dbReference type="Proteomes" id="UP001151002"/>
    </source>
</evidence>
<dbReference type="Pfam" id="PF13399">
    <property type="entry name" value="LytR_C"/>
    <property type="match status" value="1"/>
</dbReference>
<dbReference type="RefSeq" id="WP_267567330.1">
    <property type="nucleotide sequence ID" value="NZ_JAPNTZ010000013.1"/>
</dbReference>
<gene>
    <name evidence="2" type="ORF">OWR29_33175</name>
</gene>
<dbReference type="InterPro" id="IPR027381">
    <property type="entry name" value="LytR/CpsA/Psr_C"/>
</dbReference>
<evidence type="ECO:0000259" key="1">
    <source>
        <dbReference type="Pfam" id="PF13399"/>
    </source>
</evidence>
<proteinExistence type="predicted"/>
<feature type="domain" description="LytR/CpsA/Psr regulator C-terminal" evidence="1">
    <location>
        <begin position="52"/>
        <end position="138"/>
    </location>
</feature>
<protein>
    <submittedName>
        <fullName evidence="2">LytR C-terminal domain-containing protein</fullName>
    </submittedName>
</protein>
<evidence type="ECO:0000313" key="2">
    <source>
        <dbReference type="EMBL" id="MCY1142872.1"/>
    </source>
</evidence>
<accession>A0ABT4BA30</accession>
<dbReference type="EMBL" id="JAPNTZ010000013">
    <property type="protein sequence ID" value="MCY1142872.1"/>
    <property type="molecule type" value="Genomic_DNA"/>
</dbReference>
<keyword evidence="3" id="KW-1185">Reference proteome</keyword>
<name>A0ABT4BA30_9ACTN</name>
<dbReference type="Proteomes" id="UP001151002">
    <property type="component" value="Unassembled WGS sequence"/>
</dbReference>
<organism evidence="2 3">
    <name type="scientific">Paractinoplanes pyxinae</name>
    <dbReference type="NCBI Taxonomy" id="2997416"/>
    <lineage>
        <taxon>Bacteria</taxon>
        <taxon>Bacillati</taxon>
        <taxon>Actinomycetota</taxon>
        <taxon>Actinomycetes</taxon>
        <taxon>Micromonosporales</taxon>
        <taxon>Micromonosporaceae</taxon>
        <taxon>Paractinoplanes</taxon>
    </lineage>
</organism>
<reference evidence="2" key="1">
    <citation type="submission" date="2022-11" db="EMBL/GenBank/DDBJ databases">
        <authorList>
            <person name="Somphong A."/>
            <person name="Phongsopitanun W."/>
        </authorList>
    </citation>
    <scope>NUCLEOTIDE SEQUENCE</scope>
    <source>
        <strain evidence="2">Pm04-4</strain>
    </source>
</reference>
<comment type="caution">
    <text evidence="2">The sequence shown here is derived from an EMBL/GenBank/DDBJ whole genome shotgun (WGS) entry which is preliminary data.</text>
</comment>